<accession>A0A2U1KA96</accession>
<dbReference type="Proteomes" id="UP000245207">
    <property type="component" value="Unassembled WGS sequence"/>
</dbReference>
<sequence>MVGKSVTSAIGNDLGKTTYSSLSIQQHDEDDTQNQNAKNHVAVNPTNVIFGNTTNTMVHTEDTKKEERVIDEEKMLSWLENLWYFELV</sequence>
<gene>
    <name evidence="2" type="ORF">CTI12_AA626400</name>
</gene>
<proteinExistence type="predicted"/>
<keyword evidence="3" id="KW-1185">Reference proteome</keyword>
<dbReference type="AlphaFoldDB" id="A0A2U1KA96"/>
<comment type="caution">
    <text evidence="2">The sequence shown here is derived from an EMBL/GenBank/DDBJ whole genome shotgun (WGS) entry which is preliminary data.</text>
</comment>
<reference evidence="2 3" key="1">
    <citation type="journal article" date="2018" name="Mol. Plant">
        <title>The genome of Artemisia annua provides insight into the evolution of Asteraceae family and artemisinin biosynthesis.</title>
        <authorList>
            <person name="Shen Q."/>
            <person name="Zhang L."/>
            <person name="Liao Z."/>
            <person name="Wang S."/>
            <person name="Yan T."/>
            <person name="Shi P."/>
            <person name="Liu M."/>
            <person name="Fu X."/>
            <person name="Pan Q."/>
            <person name="Wang Y."/>
            <person name="Lv Z."/>
            <person name="Lu X."/>
            <person name="Zhang F."/>
            <person name="Jiang W."/>
            <person name="Ma Y."/>
            <person name="Chen M."/>
            <person name="Hao X."/>
            <person name="Li L."/>
            <person name="Tang Y."/>
            <person name="Lv G."/>
            <person name="Zhou Y."/>
            <person name="Sun X."/>
            <person name="Brodelius P.E."/>
            <person name="Rose J.K.C."/>
            <person name="Tang K."/>
        </authorList>
    </citation>
    <scope>NUCLEOTIDE SEQUENCE [LARGE SCALE GENOMIC DNA]</scope>
    <source>
        <strain evidence="3">cv. Huhao1</strain>
        <tissue evidence="2">Leaf</tissue>
    </source>
</reference>
<name>A0A2U1KA96_ARTAN</name>
<dbReference type="EMBL" id="PKPP01026390">
    <property type="protein sequence ID" value="PWA30426.1"/>
    <property type="molecule type" value="Genomic_DNA"/>
</dbReference>
<protein>
    <submittedName>
        <fullName evidence="2">Uncharacterized protein</fullName>
    </submittedName>
</protein>
<feature type="compositionally biased region" description="Polar residues" evidence="1">
    <location>
        <begin position="33"/>
        <end position="46"/>
    </location>
</feature>
<evidence type="ECO:0000256" key="1">
    <source>
        <dbReference type="SAM" id="MobiDB-lite"/>
    </source>
</evidence>
<evidence type="ECO:0000313" key="3">
    <source>
        <dbReference type="Proteomes" id="UP000245207"/>
    </source>
</evidence>
<organism evidence="2 3">
    <name type="scientific">Artemisia annua</name>
    <name type="common">Sweet wormwood</name>
    <dbReference type="NCBI Taxonomy" id="35608"/>
    <lineage>
        <taxon>Eukaryota</taxon>
        <taxon>Viridiplantae</taxon>
        <taxon>Streptophyta</taxon>
        <taxon>Embryophyta</taxon>
        <taxon>Tracheophyta</taxon>
        <taxon>Spermatophyta</taxon>
        <taxon>Magnoliopsida</taxon>
        <taxon>eudicotyledons</taxon>
        <taxon>Gunneridae</taxon>
        <taxon>Pentapetalae</taxon>
        <taxon>asterids</taxon>
        <taxon>campanulids</taxon>
        <taxon>Asterales</taxon>
        <taxon>Asteraceae</taxon>
        <taxon>Asteroideae</taxon>
        <taxon>Anthemideae</taxon>
        <taxon>Artemisiinae</taxon>
        <taxon>Artemisia</taxon>
    </lineage>
</organism>
<evidence type="ECO:0000313" key="2">
    <source>
        <dbReference type="EMBL" id="PWA30426.1"/>
    </source>
</evidence>
<feature type="region of interest" description="Disordered" evidence="1">
    <location>
        <begin position="21"/>
        <end position="46"/>
    </location>
</feature>